<dbReference type="PANTHER" id="PTHR30250">
    <property type="entry name" value="PST FAMILY PREDICTED COLANIC ACID TRANSPORTER"/>
    <property type="match status" value="1"/>
</dbReference>
<evidence type="ECO:0000313" key="7">
    <source>
        <dbReference type="EMBL" id="MBT0770802.1"/>
    </source>
</evidence>
<feature type="transmembrane region" description="Helical" evidence="6">
    <location>
        <begin position="295"/>
        <end position="316"/>
    </location>
</feature>
<name>A0ABS5TI93_9ACTN</name>
<evidence type="ECO:0000256" key="1">
    <source>
        <dbReference type="ARBA" id="ARBA00004651"/>
    </source>
</evidence>
<dbReference type="EMBL" id="JAHBAY010000007">
    <property type="protein sequence ID" value="MBT0770802.1"/>
    <property type="molecule type" value="Genomic_DNA"/>
</dbReference>
<protein>
    <recommendedName>
        <fullName evidence="9">Membrane protein involved in the export of O-antigen and teichoic acid</fullName>
    </recommendedName>
</protein>
<evidence type="ECO:0000256" key="4">
    <source>
        <dbReference type="ARBA" id="ARBA00022989"/>
    </source>
</evidence>
<feature type="transmembrane region" description="Helical" evidence="6">
    <location>
        <begin position="226"/>
        <end position="247"/>
    </location>
</feature>
<keyword evidence="5 6" id="KW-0472">Membrane</keyword>
<evidence type="ECO:0000313" key="8">
    <source>
        <dbReference type="Proteomes" id="UP001197247"/>
    </source>
</evidence>
<evidence type="ECO:0000256" key="5">
    <source>
        <dbReference type="ARBA" id="ARBA00023136"/>
    </source>
</evidence>
<feature type="transmembrane region" description="Helical" evidence="6">
    <location>
        <begin position="186"/>
        <end position="205"/>
    </location>
</feature>
<dbReference type="RefSeq" id="WP_214157100.1">
    <property type="nucleotide sequence ID" value="NZ_JAHBAY010000007.1"/>
</dbReference>
<organism evidence="7 8">
    <name type="scientific">Kineosporia corallincola</name>
    <dbReference type="NCBI Taxonomy" id="2835133"/>
    <lineage>
        <taxon>Bacteria</taxon>
        <taxon>Bacillati</taxon>
        <taxon>Actinomycetota</taxon>
        <taxon>Actinomycetes</taxon>
        <taxon>Kineosporiales</taxon>
        <taxon>Kineosporiaceae</taxon>
        <taxon>Kineosporia</taxon>
    </lineage>
</organism>
<dbReference type="InterPro" id="IPR050833">
    <property type="entry name" value="Poly_Biosynth_Transport"/>
</dbReference>
<evidence type="ECO:0008006" key="9">
    <source>
        <dbReference type="Google" id="ProtNLM"/>
    </source>
</evidence>
<feature type="transmembrane region" description="Helical" evidence="6">
    <location>
        <begin position="98"/>
        <end position="118"/>
    </location>
</feature>
<gene>
    <name evidence="7" type="ORF">KIH74_17800</name>
</gene>
<feature type="transmembrane region" description="Helical" evidence="6">
    <location>
        <begin position="53"/>
        <end position="77"/>
    </location>
</feature>
<keyword evidence="8" id="KW-1185">Reference proteome</keyword>
<feature type="transmembrane region" description="Helical" evidence="6">
    <location>
        <begin position="124"/>
        <end position="146"/>
    </location>
</feature>
<dbReference type="Proteomes" id="UP001197247">
    <property type="component" value="Unassembled WGS sequence"/>
</dbReference>
<reference evidence="7 8" key="1">
    <citation type="submission" date="2021-05" db="EMBL/GenBank/DDBJ databases">
        <title>Kineosporia and Streptomyces sp. nov. two new marine actinobacteria isolated from Coral.</title>
        <authorList>
            <person name="Buangrab K."/>
            <person name="Sutthacheep M."/>
            <person name="Yeemin T."/>
            <person name="Harunari E."/>
            <person name="Igarashi Y."/>
            <person name="Kanchanasin P."/>
            <person name="Tanasupawat S."/>
            <person name="Phongsopitanun W."/>
        </authorList>
    </citation>
    <scope>NUCLEOTIDE SEQUENCE [LARGE SCALE GENOMIC DNA]</scope>
    <source>
        <strain evidence="7 8">J2-2</strain>
    </source>
</reference>
<feature type="transmembrane region" description="Helical" evidence="6">
    <location>
        <begin position="253"/>
        <end position="274"/>
    </location>
</feature>
<evidence type="ECO:0000256" key="2">
    <source>
        <dbReference type="ARBA" id="ARBA00022475"/>
    </source>
</evidence>
<comment type="subcellular location">
    <subcellularLocation>
        <location evidence="1">Cell membrane</location>
        <topology evidence="1">Multi-pass membrane protein</topology>
    </subcellularLocation>
</comment>
<feature type="transmembrane region" description="Helical" evidence="6">
    <location>
        <begin position="336"/>
        <end position="356"/>
    </location>
</feature>
<keyword evidence="3 6" id="KW-0812">Transmembrane</keyword>
<dbReference type="PANTHER" id="PTHR30250:SF26">
    <property type="entry name" value="PSMA PROTEIN"/>
    <property type="match status" value="1"/>
</dbReference>
<feature type="transmembrane region" description="Helical" evidence="6">
    <location>
        <begin position="392"/>
        <end position="412"/>
    </location>
</feature>
<evidence type="ECO:0000256" key="3">
    <source>
        <dbReference type="ARBA" id="ARBA00022692"/>
    </source>
</evidence>
<keyword evidence="2" id="KW-1003">Cell membrane</keyword>
<accession>A0ABS5TI93</accession>
<feature type="transmembrane region" description="Helical" evidence="6">
    <location>
        <begin position="368"/>
        <end position="386"/>
    </location>
</feature>
<proteinExistence type="predicted"/>
<feature type="transmembrane region" description="Helical" evidence="6">
    <location>
        <begin position="153"/>
        <end position="174"/>
    </location>
</feature>
<keyword evidence="4 6" id="KW-1133">Transmembrane helix</keyword>
<comment type="caution">
    <text evidence="7">The sequence shown here is derived from an EMBL/GenBank/DDBJ whole genome shotgun (WGS) entry which is preliminary data.</text>
</comment>
<sequence>MAQVLAAGAVTGPDDVVRARARWRIADQVLSSLTVAGLSFMVAHGAGTGGFGLFGLALLAAAFTLGVTRAMVGDVFLIQFSDVVPRVRHRAAREASGAAVALGLAAGAVCCLIAPVLPGHPARMTVFAIGLALPALVVQDCLRFVFIAAGRPLPAVVLGLAAGIAQITVVALLVATDHDSTVRITVGWGLAALLTAVTGCLTAGVRPSLRQVPLWFALNRHLTVRLSVDYLLGLGAIYLAYALIGAIDGLEAIGSLWAAQMFLVPAYVMITATCSLVRPGFAARVLRGQSPLRPALVTGLALAAVTALWGAALYALPDRLGIHLTGESWQGAQEVLEPAVIGVVTVALAAGPTLGLRALGRGDLLRRVALGQTALLLGLGALGADLHGVRGAAVGLAAAHAAGSLWLWLLFVRDVLRRA</sequence>
<evidence type="ECO:0000256" key="6">
    <source>
        <dbReference type="SAM" id="Phobius"/>
    </source>
</evidence>